<dbReference type="GO" id="GO:0005886">
    <property type="term" value="C:plasma membrane"/>
    <property type="evidence" value="ECO:0007669"/>
    <property type="project" value="TreeGrafter"/>
</dbReference>
<feature type="domain" description="Arrestin C-terminal-like" evidence="3">
    <location>
        <begin position="432"/>
        <end position="598"/>
    </location>
</feature>
<dbReference type="InterPro" id="IPR011021">
    <property type="entry name" value="Arrestin-like_N"/>
</dbReference>
<feature type="compositionally biased region" description="Low complexity" evidence="2">
    <location>
        <begin position="817"/>
        <end position="828"/>
    </location>
</feature>
<protein>
    <submittedName>
        <fullName evidence="4">WGS project CABT00000000 data, contig 2.1</fullName>
    </submittedName>
</protein>
<feature type="region of interest" description="Disordered" evidence="2">
    <location>
        <begin position="76"/>
        <end position="103"/>
    </location>
</feature>
<reference evidence="4 5" key="1">
    <citation type="journal article" date="2010" name="PLoS Genet.">
        <title>De novo assembly of a 40 Mb eukaryotic genome from short sequence reads: Sordaria macrospora, a model organism for fungal morphogenesis.</title>
        <authorList>
            <person name="Nowrousian M."/>
            <person name="Stajich J."/>
            <person name="Chu M."/>
            <person name="Engh I."/>
            <person name="Espagne E."/>
            <person name="Halliday K."/>
            <person name="Kamerewerd J."/>
            <person name="Kempken F."/>
            <person name="Knab B."/>
            <person name="Kuo H.C."/>
            <person name="Osiewacz H.D."/>
            <person name="Poeggeler S."/>
            <person name="Read N."/>
            <person name="Seiler S."/>
            <person name="Smith K."/>
            <person name="Zickler D."/>
            <person name="Kueck U."/>
            <person name="Freitag M."/>
        </authorList>
    </citation>
    <scope>NUCLEOTIDE SEQUENCE [LARGE SCALE GENOMIC DNA]</scope>
    <source>
        <strain evidence="5">ATCC MYA-333 / DSM 997 / K(L3346) / K-hell</strain>
        <tissue evidence="4">Mycelium</tissue>
    </source>
</reference>
<dbReference type="PANTHER" id="PTHR11188:SF161">
    <property type="entry name" value="PH-RESPONSE REGULATOR PROTEIN PALF_RIM8"/>
    <property type="match status" value="1"/>
</dbReference>
<accession>F7VL10</accession>
<dbReference type="Gene3D" id="2.60.40.640">
    <property type="match status" value="1"/>
</dbReference>
<dbReference type="EMBL" id="CABT02000001">
    <property type="protein sequence ID" value="CCC06187.1"/>
    <property type="molecule type" value="Genomic_DNA"/>
</dbReference>
<dbReference type="PANTHER" id="PTHR11188">
    <property type="entry name" value="ARRESTIN DOMAIN CONTAINING PROTEIN"/>
    <property type="match status" value="1"/>
</dbReference>
<comment type="caution">
    <text evidence="4">The sequence shown here is derived from an EMBL/GenBank/DDBJ whole genome shotgun (WGS) entry which is preliminary data.</text>
</comment>
<keyword evidence="5" id="KW-1185">Reference proteome</keyword>
<evidence type="ECO:0000256" key="2">
    <source>
        <dbReference type="SAM" id="MobiDB-lite"/>
    </source>
</evidence>
<feature type="region of interest" description="Disordered" evidence="2">
    <location>
        <begin position="808"/>
        <end position="1038"/>
    </location>
</feature>
<dbReference type="OrthoDB" id="7785529at2759"/>
<dbReference type="OMA" id="CLHGYAK"/>
<feature type="compositionally biased region" description="Polar residues" evidence="2">
    <location>
        <begin position="377"/>
        <end position="388"/>
    </location>
</feature>
<organism evidence="4 5">
    <name type="scientific">Sordaria macrospora (strain ATCC MYA-333 / DSM 997 / K(L3346) / K-hell)</name>
    <dbReference type="NCBI Taxonomy" id="771870"/>
    <lineage>
        <taxon>Eukaryota</taxon>
        <taxon>Fungi</taxon>
        <taxon>Dikarya</taxon>
        <taxon>Ascomycota</taxon>
        <taxon>Pezizomycotina</taxon>
        <taxon>Sordariomycetes</taxon>
        <taxon>Sordariomycetidae</taxon>
        <taxon>Sordariales</taxon>
        <taxon>Sordariaceae</taxon>
        <taxon>Sordaria</taxon>
    </lineage>
</organism>
<feature type="region of interest" description="Disordered" evidence="2">
    <location>
        <begin position="653"/>
        <end position="756"/>
    </location>
</feature>
<dbReference type="GO" id="GO:0030674">
    <property type="term" value="F:protein-macromolecule adaptor activity"/>
    <property type="evidence" value="ECO:0007669"/>
    <property type="project" value="TreeGrafter"/>
</dbReference>
<dbReference type="InParanoid" id="F7VL10"/>
<dbReference type="InterPro" id="IPR014756">
    <property type="entry name" value="Ig_E-set"/>
</dbReference>
<name>F7VL10_SORMK</name>
<dbReference type="eggNOG" id="ENOG502QTQN">
    <property type="taxonomic scope" value="Eukaryota"/>
</dbReference>
<dbReference type="Proteomes" id="UP000001881">
    <property type="component" value="Unassembled WGS sequence"/>
</dbReference>
<feature type="compositionally biased region" description="Basic and acidic residues" evidence="2">
    <location>
        <begin position="1011"/>
        <end position="1020"/>
    </location>
</feature>
<dbReference type="HOGENOM" id="CLU_006001_0_0_1"/>
<dbReference type="STRING" id="771870.F7VL10"/>
<dbReference type="SUPFAM" id="SSF81296">
    <property type="entry name" value="E set domains"/>
    <property type="match status" value="1"/>
</dbReference>
<evidence type="ECO:0000313" key="5">
    <source>
        <dbReference type="Proteomes" id="UP000001881"/>
    </source>
</evidence>
<feature type="compositionally biased region" description="Basic and acidic residues" evidence="2">
    <location>
        <begin position="872"/>
        <end position="884"/>
    </location>
</feature>
<gene>
    <name evidence="4" type="ORF">SMAC_00405</name>
</gene>
<dbReference type="InterPro" id="IPR014752">
    <property type="entry name" value="Arrestin-like_C"/>
</dbReference>
<feature type="compositionally biased region" description="Low complexity" evidence="2">
    <location>
        <begin position="773"/>
        <end position="793"/>
    </location>
</feature>
<dbReference type="AlphaFoldDB" id="F7VL10"/>
<dbReference type="VEuPathDB" id="FungiDB:SMAC_00405"/>
<feature type="compositionally biased region" description="Low complexity" evidence="2">
    <location>
        <begin position="979"/>
        <end position="997"/>
    </location>
</feature>
<evidence type="ECO:0000313" key="4">
    <source>
        <dbReference type="EMBL" id="CCC06187.1"/>
    </source>
</evidence>
<dbReference type="GO" id="GO:0031625">
    <property type="term" value="F:ubiquitin protein ligase binding"/>
    <property type="evidence" value="ECO:0007669"/>
    <property type="project" value="TreeGrafter"/>
</dbReference>
<feature type="region of interest" description="Disordered" evidence="2">
    <location>
        <begin position="316"/>
        <end position="414"/>
    </location>
</feature>
<proteinExistence type="inferred from homology"/>
<feature type="compositionally biased region" description="Polar residues" evidence="2">
    <location>
        <begin position="395"/>
        <end position="414"/>
    </location>
</feature>
<feature type="compositionally biased region" description="Basic residues" evidence="2">
    <location>
        <begin position="319"/>
        <end position="328"/>
    </location>
</feature>
<feature type="region of interest" description="Disordered" evidence="2">
    <location>
        <begin position="770"/>
        <end position="793"/>
    </location>
</feature>
<evidence type="ECO:0000259" key="3">
    <source>
        <dbReference type="SMART" id="SM01017"/>
    </source>
</evidence>
<dbReference type="InterPro" id="IPR050357">
    <property type="entry name" value="Arrestin_domain-protein"/>
</dbReference>
<dbReference type="SMART" id="SM01017">
    <property type="entry name" value="Arrestin_C"/>
    <property type="match status" value="1"/>
</dbReference>
<evidence type="ECO:0000256" key="1">
    <source>
        <dbReference type="ARBA" id="ARBA00037950"/>
    </source>
</evidence>
<sequence>MQPPERKPSRSLKDLLALTIDNRLYSRQGHHRHHAQFHSDESDSDCPALKVAVDCGLCLQITGVATTYLPGRPEGCHLPPEAPPTTPDHGTIITTNTDRHSSPRTYLIPTLESSPRPPAANLCPSRMRFLKRLNILPLRSRTRHIADFHIRPDDPHRKYSAGEHVQGAVVLTVVKPVRITHLTVLLHGYVRVYKGPGAQNNEPVRSPAEIQNLSSRGERRKYYNGYASLFQDEQVLSSDGRLEPGRYEFNFDLLFPADGLPSSIDFERGTISYMITATLTRPTSVAPTTSCERKIYLAEKLDVGLLAPPKAQTVDLRPIAKRSKKKRSAGGDGRSVISSERLSADVPEPLSDGESARINDTSTEGSLSVVGDDVGQESFSQTPRSVSHSDVRSLSGDSAASLSTHPSRAHSETTQLAIVGSAMTGKRISFADERTIKLTVEVLKGGALPGDMIPVKVSVNHIKRIKSMHGVIVTLFRQGRIDSSPLQLSKEDWKRAESDDYYYPKSRTGLSGLSLSSAGSCSMFRKDLSQAFAPLITDPLNFSATLTTSVRVPEDSFPTIKGTPGEMISFKYYIEVIVDLGGKLAHHLQGAAPSGSRVGATGVIRNPYENADTLPLWGATGSTSILDTDHLKRVQGVIPGYYEVIVGTTDSNRLRGKGLQRPGLIHTPSVAGGPSYMGNENNEKGGWPNSMHDDDGYGPESANPDDDYASRPPQTTHPHDHVHQLPYWNYVPDSSPQEQEIPAPHYIPPPDLPDENSLTEKERIRRAEQRLLPSQPSIAGPSSSSAALPSPSTSNYVMDSSLLLNGDNIYDAEDDVPTPAATPATAPPFEDTLVPEYTPTPAEDLPSAPTLEELDQPPPISRGSSHHPLSATEDKQELERRRLLAEASAPPEFPADYIPDEGGGPVTPAGSSSGAGSGPSAPPSAPPAAFEPSAPVFFEDDEDYHSGGYTAAGPGVPSGSGGGHEEEIVPEYTYNNHQSGSVGTVMVVGGPSTSVPGLGMGSGSGSGPAHDPSREQEQQARSDSSSPPPIEYLPRYER</sequence>
<dbReference type="GO" id="GO:0005829">
    <property type="term" value="C:cytosol"/>
    <property type="evidence" value="ECO:0007669"/>
    <property type="project" value="TreeGrafter"/>
</dbReference>
<dbReference type="GO" id="GO:0070086">
    <property type="term" value="P:ubiquitin-dependent endocytosis"/>
    <property type="evidence" value="ECO:0007669"/>
    <property type="project" value="TreeGrafter"/>
</dbReference>
<dbReference type="InterPro" id="IPR011022">
    <property type="entry name" value="Arrestin_C-like"/>
</dbReference>
<dbReference type="Pfam" id="PF00339">
    <property type="entry name" value="Arrestin_N"/>
    <property type="match status" value="1"/>
</dbReference>
<comment type="similarity">
    <text evidence="1">Belongs to the arrestin family. PalF/RIM8 subfamily.</text>
</comment>